<comment type="caution">
    <text evidence="1">The sequence shown here is derived from an EMBL/GenBank/DDBJ whole genome shotgun (WGS) entry which is preliminary data.</text>
</comment>
<dbReference type="InterPro" id="IPR021505">
    <property type="entry name" value="Phage_B3_Orf6"/>
</dbReference>
<keyword evidence="2" id="KW-1185">Reference proteome</keyword>
<organism evidence="1 2">
    <name type="scientific">Chromobacterium haemolyticum</name>
    <dbReference type="NCBI Taxonomy" id="394935"/>
    <lineage>
        <taxon>Bacteria</taxon>
        <taxon>Pseudomonadati</taxon>
        <taxon>Pseudomonadota</taxon>
        <taxon>Betaproteobacteria</taxon>
        <taxon>Neisseriales</taxon>
        <taxon>Chromobacteriaceae</taxon>
        <taxon>Chromobacterium</taxon>
    </lineage>
</organism>
<evidence type="ECO:0000313" key="2">
    <source>
        <dbReference type="Proteomes" id="UP000664349"/>
    </source>
</evidence>
<proteinExistence type="predicted"/>
<reference evidence="1 2" key="1">
    <citation type="submission" date="2021-03" db="EMBL/GenBank/DDBJ databases">
        <title>First Case of infection caused by Chromobacterium haemolyticum derived from water in China.</title>
        <authorList>
            <person name="Chen J."/>
            <person name="Liu C."/>
        </authorList>
    </citation>
    <scope>NUCLEOTIDE SEQUENCE [LARGE SCALE GENOMIC DNA]</scope>
    <source>
        <strain evidence="1 2">WJ-5</strain>
    </source>
</reference>
<dbReference type="RefSeq" id="WP_114152730.1">
    <property type="nucleotide sequence ID" value="NZ_JAEILV010000003.1"/>
</dbReference>
<evidence type="ECO:0000313" key="1">
    <source>
        <dbReference type="EMBL" id="MBO0414706.1"/>
    </source>
</evidence>
<accession>A0ABS3GI30</accession>
<gene>
    <name evidence="1" type="ORF">J1C50_04210</name>
</gene>
<dbReference type="EMBL" id="JAFLRD010000003">
    <property type="protein sequence ID" value="MBO0414706.1"/>
    <property type="molecule type" value="Genomic_DNA"/>
</dbReference>
<sequence>MQNDMQIPEGYWQDAKGHLVPVSLIRPIDQERDRLVKELVGRALPISEALAGFKKSAFDDVAAFTELSWEQYGVVVGGKKGNVTLHSFDGRYRLERAFQDRIAFDERLQAAKVLIDQCLHDWSEGAGPELQAIVNQAFAVDKKGKINTARILALRRLDIQDERWQRAMTAIGEALQVVGSSTYIRLYERIGKSEQYRMIPLDIAGV</sequence>
<name>A0ABS3GI30_9NEIS</name>
<dbReference type="Proteomes" id="UP000664349">
    <property type="component" value="Unassembled WGS sequence"/>
</dbReference>
<protein>
    <submittedName>
        <fullName evidence="1">DUF3164 family protein</fullName>
    </submittedName>
</protein>
<dbReference type="Pfam" id="PF11363">
    <property type="entry name" value="DUF3164"/>
    <property type="match status" value="1"/>
</dbReference>